<evidence type="ECO:0000313" key="3">
    <source>
        <dbReference type="EMBL" id="MFC4619351.1"/>
    </source>
</evidence>
<dbReference type="SUPFAM" id="SSF47413">
    <property type="entry name" value="lambda repressor-like DNA-binding domains"/>
    <property type="match status" value="1"/>
</dbReference>
<gene>
    <name evidence="3" type="ORF">ACFO4N_11565</name>
</gene>
<keyword evidence="4" id="KW-1185">Reference proteome</keyword>
<dbReference type="CDD" id="cd00093">
    <property type="entry name" value="HTH_XRE"/>
    <property type="match status" value="1"/>
</dbReference>
<dbReference type="PANTHER" id="PTHR46797">
    <property type="entry name" value="HTH-TYPE TRANSCRIPTIONAL REGULATOR"/>
    <property type="match status" value="1"/>
</dbReference>
<name>A0ABV9GR24_9BACL</name>
<dbReference type="InterPro" id="IPR001387">
    <property type="entry name" value="Cro/C1-type_HTH"/>
</dbReference>
<dbReference type="RefSeq" id="WP_376846444.1">
    <property type="nucleotide sequence ID" value="NZ_JBHSFW010000007.1"/>
</dbReference>
<keyword evidence="1" id="KW-0238">DNA-binding</keyword>
<dbReference type="EMBL" id="JBHSFW010000007">
    <property type="protein sequence ID" value="MFC4619351.1"/>
    <property type="molecule type" value="Genomic_DNA"/>
</dbReference>
<protein>
    <submittedName>
        <fullName evidence="3">Helix-turn-helix domain-containing protein</fullName>
    </submittedName>
</protein>
<comment type="caution">
    <text evidence="3">The sequence shown here is derived from an EMBL/GenBank/DDBJ whole genome shotgun (WGS) entry which is preliminary data.</text>
</comment>
<feature type="domain" description="HTH cro/C1-type" evidence="2">
    <location>
        <begin position="9"/>
        <end position="63"/>
    </location>
</feature>
<sequence>MTLTLGQRLKKIREDHGMTAQQLAKELNLLKTVVWGFEMDKREPTVSNLLKYADYFGVSVDHLLGRNERPVFNEEQYVQDLERPIGEFLEKYFIVIEGHQASEEEISDAVAFIKAKRMMKEVM</sequence>
<dbReference type="InterPro" id="IPR010982">
    <property type="entry name" value="Lambda_DNA-bd_dom_sf"/>
</dbReference>
<dbReference type="Gene3D" id="1.10.260.40">
    <property type="entry name" value="lambda repressor-like DNA-binding domains"/>
    <property type="match status" value="1"/>
</dbReference>
<dbReference type="SMART" id="SM00530">
    <property type="entry name" value="HTH_XRE"/>
    <property type="match status" value="1"/>
</dbReference>
<dbReference type="PROSITE" id="PS50943">
    <property type="entry name" value="HTH_CROC1"/>
    <property type="match status" value="1"/>
</dbReference>
<evidence type="ECO:0000256" key="1">
    <source>
        <dbReference type="ARBA" id="ARBA00023125"/>
    </source>
</evidence>
<reference evidence="4" key="1">
    <citation type="journal article" date="2019" name="Int. J. Syst. Evol. Microbiol.">
        <title>The Global Catalogue of Microorganisms (GCM) 10K type strain sequencing project: providing services to taxonomists for standard genome sequencing and annotation.</title>
        <authorList>
            <consortium name="The Broad Institute Genomics Platform"/>
            <consortium name="The Broad Institute Genome Sequencing Center for Infectious Disease"/>
            <person name="Wu L."/>
            <person name="Ma J."/>
        </authorList>
    </citation>
    <scope>NUCLEOTIDE SEQUENCE [LARGE SCALE GENOMIC DNA]</scope>
    <source>
        <strain evidence="4">CGMCC 1.16306</strain>
    </source>
</reference>
<dbReference type="Pfam" id="PF01381">
    <property type="entry name" value="HTH_3"/>
    <property type="match status" value="1"/>
</dbReference>
<proteinExistence type="predicted"/>
<dbReference type="Proteomes" id="UP001596022">
    <property type="component" value="Unassembled WGS sequence"/>
</dbReference>
<dbReference type="InterPro" id="IPR050807">
    <property type="entry name" value="TransReg_Diox_bact_type"/>
</dbReference>
<accession>A0ABV9GR24</accession>
<organism evidence="3 4">
    <name type="scientific">Camelliibacillus cellulosilyticus</name>
    <dbReference type="NCBI Taxonomy" id="2174486"/>
    <lineage>
        <taxon>Bacteria</taxon>
        <taxon>Bacillati</taxon>
        <taxon>Bacillota</taxon>
        <taxon>Bacilli</taxon>
        <taxon>Bacillales</taxon>
        <taxon>Sporolactobacillaceae</taxon>
        <taxon>Camelliibacillus</taxon>
    </lineage>
</organism>
<dbReference type="PANTHER" id="PTHR46797:SF24">
    <property type="entry name" value="DNA-BINDING PHAGE PROTEIN"/>
    <property type="match status" value="1"/>
</dbReference>
<evidence type="ECO:0000259" key="2">
    <source>
        <dbReference type="PROSITE" id="PS50943"/>
    </source>
</evidence>
<evidence type="ECO:0000313" key="4">
    <source>
        <dbReference type="Proteomes" id="UP001596022"/>
    </source>
</evidence>